<dbReference type="EMBL" id="JBHTIL010000001">
    <property type="protein sequence ID" value="MFD0926046.1"/>
    <property type="molecule type" value="Genomic_DNA"/>
</dbReference>
<dbReference type="Proteomes" id="UP001597068">
    <property type="component" value="Unassembled WGS sequence"/>
</dbReference>
<dbReference type="RefSeq" id="WP_253646048.1">
    <property type="nucleotide sequence ID" value="NZ_BAAAMO010000002.1"/>
</dbReference>
<dbReference type="PANTHER" id="PTHR43072">
    <property type="entry name" value="N-ACETYLTRANSFERASE"/>
    <property type="match status" value="1"/>
</dbReference>
<accession>A0ABW3G5X3</accession>
<dbReference type="PROSITE" id="PS51186">
    <property type="entry name" value="GNAT"/>
    <property type="match status" value="1"/>
</dbReference>
<dbReference type="InterPro" id="IPR056935">
    <property type="entry name" value="Rv0428c-like_C"/>
</dbReference>
<keyword evidence="2" id="KW-0808">Transferase</keyword>
<organism evidence="2 3">
    <name type="scientific">Williamsia deligens</name>
    <dbReference type="NCBI Taxonomy" id="321325"/>
    <lineage>
        <taxon>Bacteria</taxon>
        <taxon>Bacillati</taxon>
        <taxon>Actinomycetota</taxon>
        <taxon>Actinomycetes</taxon>
        <taxon>Mycobacteriales</taxon>
        <taxon>Nocardiaceae</taxon>
        <taxon>Williamsia</taxon>
    </lineage>
</organism>
<protein>
    <submittedName>
        <fullName evidence="2">GNAT family N-acetyltransferase</fullName>
        <ecNumber evidence="2">2.3.1.-</ecNumber>
    </submittedName>
</protein>
<name>A0ABW3G5X3_9NOCA</name>
<dbReference type="CDD" id="cd04301">
    <property type="entry name" value="NAT_SF"/>
    <property type="match status" value="1"/>
</dbReference>
<dbReference type="InterPro" id="IPR000182">
    <property type="entry name" value="GNAT_dom"/>
</dbReference>
<evidence type="ECO:0000313" key="3">
    <source>
        <dbReference type="Proteomes" id="UP001597068"/>
    </source>
</evidence>
<gene>
    <name evidence="2" type="ORF">ACFQ04_09880</name>
</gene>
<reference evidence="3" key="1">
    <citation type="journal article" date="2019" name="Int. J. Syst. Evol. Microbiol.">
        <title>The Global Catalogue of Microorganisms (GCM) 10K type strain sequencing project: providing services to taxonomists for standard genome sequencing and annotation.</title>
        <authorList>
            <consortium name="The Broad Institute Genomics Platform"/>
            <consortium name="The Broad Institute Genome Sequencing Center for Infectious Disease"/>
            <person name="Wu L."/>
            <person name="Ma J."/>
        </authorList>
    </citation>
    <scope>NUCLEOTIDE SEQUENCE [LARGE SCALE GENOMIC DNA]</scope>
    <source>
        <strain evidence="3">CCUG 50873</strain>
    </source>
</reference>
<keyword evidence="3" id="KW-1185">Reference proteome</keyword>
<comment type="caution">
    <text evidence="2">The sequence shown here is derived from an EMBL/GenBank/DDBJ whole genome shotgun (WGS) entry which is preliminary data.</text>
</comment>
<evidence type="ECO:0000259" key="1">
    <source>
        <dbReference type="PROSITE" id="PS51186"/>
    </source>
</evidence>
<dbReference type="PANTHER" id="PTHR43072:SF60">
    <property type="entry name" value="L-2,4-DIAMINOBUTYRIC ACID ACETYLTRANSFERASE"/>
    <property type="match status" value="1"/>
</dbReference>
<dbReference type="InterPro" id="IPR016181">
    <property type="entry name" value="Acyl_CoA_acyltransferase"/>
</dbReference>
<dbReference type="Pfam" id="PF24553">
    <property type="entry name" value="Rv0428c_C"/>
    <property type="match status" value="1"/>
</dbReference>
<sequence length="321" mass="34090">MTSPVDGAPGDRVVVRFAKGDGAPGDWRRDPSATRTDVTGVLVSADDTAIVVRRDGEEVSIPAALVLSVRVLPDRAVRTSEIRELETAAAHGWPGTDRETVDGWLLRAGGGWSRRANSAVPLAFGVTADVATLSVIRRWYDDHGLPTTIAAVDRVLPAGAVPDGVRVAVMTRDILSVRPDPAVFVDVSTTPTDDWLAAVIGHRDEVVDPAVAADVLSAVVDGTLLFASVTVDGTLVATGRGAITRSTEAAPTWLGLSCLRTHPDHRGHGVGTAVVTALMQDARKTGCERAYLQVEQDNAAAIRLYRRLGFVRHHGYGYLTL</sequence>
<dbReference type="Gene3D" id="3.40.630.30">
    <property type="match status" value="1"/>
</dbReference>
<dbReference type="EC" id="2.3.1.-" evidence="2"/>
<evidence type="ECO:0000313" key="2">
    <source>
        <dbReference type="EMBL" id="MFD0926046.1"/>
    </source>
</evidence>
<dbReference type="SUPFAM" id="SSF55729">
    <property type="entry name" value="Acyl-CoA N-acyltransferases (Nat)"/>
    <property type="match status" value="1"/>
</dbReference>
<feature type="domain" description="N-acetyltransferase" evidence="1">
    <location>
        <begin position="185"/>
        <end position="321"/>
    </location>
</feature>
<dbReference type="GO" id="GO:0016746">
    <property type="term" value="F:acyltransferase activity"/>
    <property type="evidence" value="ECO:0007669"/>
    <property type="project" value="UniProtKB-KW"/>
</dbReference>
<proteinExistence type="predicted"/>
<keyword evidence="2" id="KW-0012">Acyltransferase</keyword>